<reference evidence="3 4" key="1">
    <citation type="journal article" date="2019" name="Int. J. Syst. Evol. Microbiol.">
        <title>The Global Catalogue of Microorganisms (GCM) 10K type strain sequencing project: providing services to taxonomists for standard genome sequencing and annotation.</title>
        <authorList>
            <consortium name="The Broad Institute Genomics Platform"/>
            <consortium name="The Broad Institute Genome Sequencing Center for Infectious Disease"/>
            <person name="Wu L."/>
            <person name="Ma J."/>
        </authorList>
    </citation>
    <scope>NUCLEOTIDE SEQUENCE [LARGE SCALE GENOMIC DNA]</scope>
    <source>
        <strain evidence="3 4">JCM 14326</strain>
    </source>
</reference>
<dbReference type="Proteomes" id="UP001501094">
    <property type="component" value="Unassembled WGS sequence"/>
</dbReference>
<evidence type="ECO:0000313" key="4">
    <source>
        <dbReference type="Proteomes" id="UP001501094"/>
    </source>
</evidence>
<sequence length="418" mass="44744">MNDMLDLSAPEPRPSGTQAAPDGVPPAAAGPSPLVLEPPAAVAPVEPEQAGAVVPLEAARRTELAERAGAFVGGLTSLDPKDPAFQAKLKDVAAMGRDDIRAAAQVSSRMLERPVAALQAAQGKGAESDPQRLVAKSLVELRLTVEELDPAKAEEGGLGRFLRDLVPFRKQLQSYFARYVSAQGQLDKIIRALQNGQDTLLKDNAAVEGEKARLWQTMTKLQEYATLTAALDTALAGEIERIRAVDPAKADAFTSDLLFEVRQKHQDLLTQLAVSAQGYLALDVVRKNNAELVKGVERATTTTVSALRTAVIVSQALANQKLVLDQIDALSATTSNIIVATSEMLKQNSARVAEQATNPSVSLQSLETAFTNIYETIDAVDGYKAQAVETMGQTVTALQQRLAEAQSHLERSRPQEQP</sequence>
<dbReference type="PANTHER" id="PTHR38432:SF1">
    <property type="entry name" value="TELA-LIKE PROTEIN SAOUHSC_01408"/>
    <property type="match status" value="1"/>
</dbReference>
<feature type="compositionally biased region" description="Low complexity" evidence="2">
    <location>
        <begin position="19"/>
        <end position="35"/>
    </location>
</feature>
<protein>
    <submittedName>
        <fullName evidence="3">Toxic anion resistance protein</fullName>
    </submittedName>
</protein>
<dbReference type="EMBL" id="BAAANL010000002">
    <property type="protein sequence ID" value="GAA1855030.1"/>
    <property type="molecule type" value="Genomic_DNA"/>
</dbReference>
<organism evidence="3 4">
    <name type="scientific">Myceligenerans crystallogenes</name>
    <dbReference type="NCBI Taxonomy" id="316335"/>
    <lineage>
        <taxon>Bacteria</taxon>
        <taxon>Bacillati</taxon>
        <taxon>Actinomycetota</taxon>
        <taxon>Actinomycetes</taxon>
        <taxon>Micrococcales</taxon>
        <taxon>Promicromonosporaceae</taxon>
        <taxon>Myceligenerans</taxon>
    </lineage>
</organism>
<dbReference type="InterPro" id="IPR008863">
    <property type="entry name" value="Toxic_anion-R_TelA"/>
</dbReference>
<dbReference type="Pfam" id="PF05816">
    <property type="entry name" value="TelA"/>
    <property type="match status" value="1"/>
</dbReference>
<dbReference type="PANTHER" id="PTHR38432">
    <property type="entry name" value="TELA-LIKE PROTEIN SAOUHSC_01408"/>
    <property type="match status" value="1"/>
</dbReference>
<evidence type="ECO:0000256" key="1">
    <source>
        <dbReference type="ARBA" id="ARBA00005541"/>
    </source>
</evidence>
<gene>
    <name evidence="3" type="ORF">GCM10009751_09810</name>
</gene>
<proteinExistence type="inferred from homology"/>
<keyword evidence="4" id="KW-1185">Reference proteome</keyword>
<feature type="region of interest" description="Disordered" evidence="2">
    <location>
        <begin position="1"/>
        <end position="35"/>
    </location>
</feature>
<comment type="similarity">
    <text evidence="1">Belongs to the TelA family.</text>
</comment>
<evidence type="ECO:0000256" key="2">
    <source>
        <dbReference type="SAM" id="MobiDB-lite"/>
    </source>
</evidence>
<comment type="caution">
    <text evidence="3">The sequence shown here is derived from an EMBL/GenBank/DDBJ whole genome shotgun (WGS) entry which is preliminary data.</text>
</comment>
<evidence type="ECO:0000313" key="3">
    <source>
        <dbReference type="EMBL" id="GAA1855030.1"/>
    </source>
</evidence>
<accession>A0ABN2NAR8</accession>
<name>A0ABN2NAR8_9MICO</name>